<protein>
    <recommendedName>
        <fullName evidence="3">Immunity protein 63 domain-containing protein</fullName>
    </recommendedName>
</protein>
<name>A0A0J6WIV9_9MYCO</name>
<dbReference type="Proteomes" id="UP000036513">
    <property type="component" value="Unassembled WGS sequence"/>
</dbReference>
<gene>
    <name evidence="1" type="ORF">MCHLDSM_01142</name>
</gene>
<sequence length="142" mass="16386">MPDHPSDARSVELQTEIDRLAARLGTTPMPVGMRTNDGLNVFVDDSGTYHFTFYERGQLGFDHAGTLEDLLYWYAQSIVTDKASYISDRKDRFRYEYDVLSGLSPEWAKRRVRELAAKFRQWEPGVARPDDLNLLPDIRESL</sequence>
<dbReference type="PATRIC" id="fig|37916.4.peg.1021"/>
<accession>A0A0J6WIV9</accession>
<proteinExistence type="predicted"/>
<evidence type="ECO:0000313" key="2">
    <source>
        <dbReference type="Proteomes" id="UP000036513"/>
    </source>
</evidence>
<evidence type="ECO:0000313" key="1">
    <source>
        <dbReference type="EMBL" id="KMO82519.1"/>
    </source>
</evidence>
<reference evidence="1 2" key="1">
    <citation type="journal article" date="2015" name="Genome Biol. Evol.">
        <title>Characterization of Three Mycobacterium spp. with Potential Use in Bioremediation by Genome Sequencing and Comparative Genomics.</title>
        <authorList>
            <person name="Das S."/>
            <person name="Pettersson B.M."/>
            <person name="Behra P.R."/>
            <person name="Ramesh M."/>
            <person name="Dasgupta S."/>
            <person name="Bhattacharya A."/>
            <person name="Kirsebom L.A."/>
        </authorList>
    </citation>
    <scope>NUCLEOTIDE SEQUENCE [LARGE SCALE GENOMIC DNA]</scope>
    <source>
        <strain evidence="1 2">DSM 43826</strain>
    </source>
</reference>
<dbReference type="STRING" id="37916.MCHLDSM_01142"/>
<keyword evidence="2" id="KW-1185">Reference proteome</keyword>
<dbReference type="AlphaFoldDB" id="A0A0J6WIV9"/>
<dbReference type="EMBL" id="JYNL01000009">
    <property type="protein sequence ID" value="KMO82519.1"/>
    <property type="molecule type" value="Genomic_DNA"/>
</dbReference>
<comment type="caution">
    <text evidence="1">The sequence shown here is derived from an EMBL/GenBank/DDBJ whole genome shotgun (WGS) entry which is preliminary data.</text>
</comment>
<evidence type="ECO:0008006" key="3">
    <source>
        <dbReference type="Google" id="ProtNLM"/>
    </source>
</evidence>
<organism evidence="1 2">
    <name type="scientific">Mycolicibacterium chlorophenolicum</name>
    <dbReference type="NCBI Taxonomy" id="37916"/>
    <lineage>
        <taxon>Bacteria</taxon>
        <taxon>Bacillati</taxon>
        <taxon>Actinomycetota</taxon>
        <taxon>Actinomycetes</taxon>
        <taxon>Mycobacteriales</taxon>
        <taxon>Mycobacteriaceae</taxon>
        <taxon>Mycolicibacterium</taxon>
    </lineage>
</organism>